<dbReference type="InterPro" id="IPR011009">
    <property type="entry name" value="Kinase-like_dom_sf"/>
</dbReference>
<dbReference type="SUPFAM" id="SSF55874">
    <property type="entry name" value="ATPase domain of HSP90 chaperone/DNA topoisomerase II/histidine kinase"/>
    <property type="match status" value="1"/>
</dbReference>
<dbReference type="Gene3D" id="3.30.565.10">
    <property type="entry name" value="Histidine kinase-like ATPase, C-terminal domain"/>
    <property type="match status" value="1"/>
</dbReference>
<dbReference type="EMBL" id="FOAP01000005">
    <property type="protein sequence ID" value="SEL34957.1"/>
    <property type="molecule type" value="Genomic_DNA"/>
</dbReference>
<dbReference type="GO" id="GO:0005524">
    <property type="term" value="F:ATP binding"/>
    <property type="evidence" value="ECO:0007669"/>
    <property type="project" value="InterPro"/>
</dbReference>
<feature type="coiled-coil region" evidence="3">
    <location>
        <begin position="1450"/>
        <end position="1488"/>
    </location>
</feature>
<organism evidence="6 7">
    <name type="scientific">Stigmatella aurantiaca</name>
    <dbReference type="NCBI Taxonomy" id="41"/>
    <lineage>
        <taxon>Bacteria</taxon>
        <taxon>Pseudomonadati</taxon>
        <taxon>Myxococcota</taxon>
        <taxon>Myxococcia</taxon>
        <taxon>Myxococcales</taxon>
        <taxon>Cystobacterineae</taxon>
        <taxon>Archangiaceae</taxon>
        <taxon>Stigmatella</taxon>
    </lineage>
</organism>
<dbReference type="Pfam" id="PF13191">
    <property type="entry name" value="AAA_16"/>
    <property type="match status" value="1"/>
</dbReference>
<dbReference type="InterPro" id="IPR000719">
    <property type="entry name" value="Prot_kinase_dom"/>
</dbReference>
<dbReference type="InterPro" id="IPR003594">
    <property type="entry name" value="HATPase_dom"/>
</dbReference>
<accession>A0A1H7PIT4</accession>
<evidence type="ECO:0000259" key="5">
    <source>
        <dbReference type="PROSITE" id="PS50109"/>
    </source>
</evidence>
<dbReference type="InterPro" id="IPR041664">
    <property type="entry name" value="AAA_16"/>
</dbReference>
<dbReference type="InterPro" id="IPR029016">
    <property type="entry name" value="GAF-like_dom_sf"/>
</dbReference>
<evidence type="ECO:0000256" key="1">
    <source>
        <dbReference type="ARBA" id="ARBA00000085"/>
    </source>
</evidence>
<sequence length="1760" mass="194953">MLTIPGYTLVGSLKTTGSNLLFRAVRDSDGLPLILKMPMASSGARESERYRREFELLQRLSDVQGITRVHACERIHDRLGLLLEEVQGELLADLTGKPFEPGQALDIAISLTSILAELHRRGVIHKDIKPSNIIITPSGEARLIDFGIATLQLVEHVDAAPAPLIEGTLAYMSPEQTGRMNRSVDYRTDLYSLGITLYEMLTGRRPFHGRDALEWFHAHMAVAPQPPLELVPSLPPVLSAIVLKLMAKVAEERYQSADGLKADLERCRENLRRGVDEDFPPGVYDFPTHFQLPQRLYGRDAHAATLLQGFERVARGGRPELLLVRGYSGIGKSAVVHELHKPVVRQRGFFLSGKFDQLQQAIPYATLAQAIRGLTQHLLAGSDEALARWRERLQEAFEGQGQLLVDLVPQLELVAGKQPPVQELPPSEAQHRFTRVFRKFLGLFATPEHPLVLFLDDLQWADMASLQLIQHLLTYPTSPSVLVIGAYRDNEVSPSHPLSLALAQMREAGARMTDVQLEPLNLEQVRQLVSDALPGAVTTEVVEPLAKLAHEKTGGNPFFLLQFMLTLHQDGLLVRTLKGTWRWDAAGVQAKGYSDNVVDFMVGKLRQLSFGTQHLLRLAACVGSTFPIQTLGIISHRPEAAEVQRELSPAFLEGLLVRVGTEQYRFLHDRIQQAAYTLIAKQERKNVHLKIGRLMLESLSPEEVQEKLFDVVGQLNAGAELITEPEERLRVARLNAEAGRKAKDSVALRSAVNYFTAAFQLLPGEPWETDPSLAFRIRLEHATCEFMSGNATEAIRLVDDLLLHTRAPKDTAAGYCLKTDILIGMGDIQNALTCLLEGLALMGMPMSPHPTWEEVEAAHAEVEALIGNRSIESLVELPRMTDPNTEAVMSLLGAMYAPAFVTDTNLLLLHLSRMVALSLRYGNTGASVNGYTWYGLAVLGHAFKQYREGYAFGELACALVERHGFTGLRGKALYGMEMLAYWTQPLSKSLEFVRQAFQLTLQASDSQVAGYCFNHIVMVRFFLGHDLAEVYQESVTNLDFARRAEFRDSKDIVHFTQRHVQQLRGLTPSFGSMSGDDFDEAAFEAGLTPARMSTMRCWYWLIKSQSCFMRGAYAEALEAADKSFELSWSSIGHIQLMEIHLFRALALAACYGTMSGEGQAKALEALRQHRQQLADWAVYSPWTFQAPERLAAAELARVTGQHDEALHAYEQAYQAASEHDYRQKAALACELAARYWYERQVPTIAEAYARKARKGYLRWGARGKVQHLDTVWPHLASSNGADDSSTDTNSTHIDALAVVKAQQAISEEIVLERLTASLLRIAIENAGAQRGALLLPNGDTLSIAALSGATPPEPGAGQAEAPLPWTVVSYVKRTREHVLINDASQTHPYAADPWFEHNPVRSVLCLPLLMQEEFRGALYLENNLATSAFTPSRIKLLGHLATQAAISIENARLYAEVQHAEGALRRANDELEKRVEERTRELKQTQARLVDTARAAGMAEVASNVLHNVGNILTSAVINLQMMRETVDSSRMGRLKQVTTLFEQHVDNLAAFLTKDPRGTQVSSYLSALADELLREQNTLQDGMGAMSKHIEHIRAIVQVQQTYARSTLVTEECDLSNLVEDALSIQRPALVRHGITVSQQLTALPKVWMDKHKVLQILINLISNAKNAMHALPEGQRYLSISLDAQENRARIRVVDTGMGIAPEVRGRLFTQGFTTREGGHGLGLHSSALAARMLGGKLQLESEGPGKGATATLELPLG</sequence>
<dbReference type="Pfam" id="PF01590">
    <property type="entry name" value="GAF"/>
    <property type="match status" value="1"/>
</dbReference>
<dbReference type="SUPFAM" id="SSF48452">
    <property type="entry name" value="TPR-like"/>
    <property type="match status" value="1"/>
</dbReference>
<dbReference type="Proteomes" id="UP000182719">
    <property type="component" value="Unassembled WGS sequence"/>
</dbReference>
<keyword evidence="3" id="KW-0175">Coiled coil</keyword>
<dbReference type="InterPro" id="IPR005467">
    <property type="entry name" value="His_kinase_dom"/>
</dbReference>
<dbReference type="Pfam" id="PF00069">
    <property type="entry name" value="Pkinase"/>
    <property type="match status" value="1"/>
</dbReference>
<dbReference type="PANTHER" id="PTHR43642">
    <property type="entry name" value="HYBRID SIGNAL TRANSDUCTION HISTIDINE KINASE G"/>
    <property type="match status" value="1"/>
</dbReference>
<dbReference type="InterPro" id="IPR053159">
    <property type="entry name" value="Hybrid_Histidine_Kinase"/>
</dbReference>
<dbReference type="Gene3D" id="3.30.450.40">
    <property type="match status" value="1"/>
</dbReference>
<dbReference type="PANTHER" id="PTHR43642:SF1">
    <property type="entry name" value="HYBRID SIGNAL TRANSDUCTION HISTIDINE KINASE G"/>
    <property type="match status" value="1"/>
</dbReference>
<dbReference type="Gene3D" id="1.10.287.130">
    <property type="match status" value="1"/>
</dbReference>
<evidence type="ECO:0000256" key="2">
    <source>
        <dbReference type="ARBA" id="ARBA00012438"/>
    </source>
</evidence>
<evidence type="ECO:0000313" key="7">
    <source>
        <dbReference type="Proteomes" id="UP000182719"/>
    </source>
</evidence>
<dbReference type="CDD" id="cd14014">
    <property type="entry name" value="STKc_PknB_like"/>
    <property type="match status" value="1"/>
</dbReference>
<dbReference type="Gene3D" id="1.10.510.10">
    <property type="entry name" value="Transferase(Phosphotransferase) domain 1"/>
    <property type="match status" value="1"/>
</dbReference>
<dbReference type="InterPro" id="IPR027417">
    <property type="entry name" value="P-loop_NTPase"/>
</dbReference>
<feature type="domain" description="Protein kinase" evidence="4">
    <location>
        <begin position="7"/>
        <end position="271"/>
    </location>
</feature>
<dbReference type="SMART" id="SM00065">
    <property type="entry name" value="GAF"/>
    <property type="match status" value="1"/>
</dbReference>
<reference evidence="7" key="1">
    <citation type="submission" date="2016-10" db="EMBL/GenBank/DDBJ databases">
        <authorList>
            <person name="Varghese N."/>
            <person name="Submissions S."/>
        </authorList>
    </citation>
    <scope>NUCLEOTIDE SEQUENCE [LARGE SCALE GENOMIC DNA]</scope>
    <source>
        <strain evidence="7">DSM 17044</strain>
    </source>
</reference>
<dbReference type="InterPro" id="IPR036890">
    <property type="entry name" value="HATPase_C_sf"/>
</dbReference>
<name>A0A1H7PIT4_STIAU</name>
<dbReference type="OrthoDB" id="5521237at2"/>
<evidence type="ECO:0000256" key="3">
    <source>
        <dbReference type="SAM" id="Coils"/>
    </source>
</evidence>
<dbReference type="InterPro" id="IPR004358">
    <property type="entry name" value="Sig_transdc_His_kin-like_C"/>
</dbReference>
<comment type="catalytic activity">
    <reaction evidence="1">
        <text>ATP + protein L-histidine = ADP + protein N-phospho-L-histidine.</text>
        <dbReference type="EC" id="2.7.13.3"/>
    </reaction>
</comment>
<evidence type="ECO:0000313" key="6">
    <source>
        <dbReference type="EMBL" id="SEL34957.1"/>
    </source>
</evidence>
<gene>
    <name evidence="6" type="ORF">SAMN05444354_105287</name>
</gene>
<dbReference type="InterPro" id="IPR008271">
    <property type="entry name" value="Ser/Thr_kinase_AS"/>
</dbReference>
<protein>
    <recommendedName>
        <fullName evidence="2">histidine kinase</fullName>
        <ecNumber evidence="2">2.7.13.3</ecNumber>
    </recommendedName>
</protein>
<dbReference type="Pfam" id="PF02518">
    <property type="entry name" value="HATPase_c"/>
    <property type="match status" value="1"/>
</dbReference>
<dbReference type="InterPro" id="IPR003018">
    <property type="entry name" value="GAF"/>
</dbReference>
<evidence type="ECO:0000259" key="4">
    <source>
        <dbReference type="PROSITE" id="PS50011"/>
    </source>
</evidence>
<proteinExistence type="predicted"/>
<dbReference type="Gene3D" id="3.40.50.300">
    <property type="entry name" value="P-loop containing nucleotide triphosphate hydrolases"/>
    <property type="match status" value="1"/>
</dbReference>
<dbReference type="PROSITE" id="PS50109">
    <property type="entry name" value="HIS_KIN"/>
    <property type="match status" value="1"/>
</dbReference>
<dbReference type="PROSITE" id="PS00108">
    <property type="entry name" value="PROTEIN_KINASE_ST"/>
    <property type="match status" value="1"/>
</dbReference>
<dbReference type="EC" id="2.7.13.3" evidence="2"/>
<dbReference type="SMART" id="SM00387">
    <property type="entry name" value="HATPase_c"/>
    <property type="match status" value="1"/>
</dbReference>
<dbReference type="SUPFAM" id="SSF52540">
    <property type="entry name" value="P-loop containing nucleoside triphosphate hydrolases"/>
    <property type="match status" value="1"/>
</dbReference>
<dbReference type="PROSITE" id="PS50011">
    <property type="entry name" value="PROTEIN_KINASE_DOM"/>
    <property type="match status" value="1"/>
</dbReference>
<dbReference type="SMART" id="SM00220">
    <property type="entry name" value="S_TKc"/>
    <property type="match status" value="1"/>
</dbReference>
<feature type="domain" description="Histidine kinase" evidence="5">
    <location>
        <begin position="1587"/>
        <end position="1760"/>
    </location>
</feature>
<dbReference type="SUPFAM" id="SSF55781">
    <property type="entry name" value="GAF domain-like"/>
    <property type="match status" value="1"/>
</dbReference>
<dbReference type="SUPFAM" id="SSF56112">
    <property type="entry name" value="Protein kinase-like (PK-like)"/>
    <property type="match status" value="1"/>
</dbReference>
<dbReference type="PRINTS" id="PR00344">
    <property type="entry name" value="BCTRLSENSOR"/>
</dbReference>
<dbReference type="InterPro" id="IPR011990">
    <property type="entry name" value="TPR-like_helical_dom_sf"/>
</dbReference>
<keyword evidence="7" id="KW-1185">Reference proteome</keyword>
<dbReference type="RefSeq" id="WP_075006601.1">
    <property type="nucleotide sequence ID" value="NZ_FOAP01000005.1"/>
</dbReference>
<dbReference type="GO" id="GO:0004673">
    <property type="term" value="F:protein histidine kinase activity"/>
    <property type="evidence" value="ECO:0007669"/>
    <property type="project" value="UniProtKB-EC"/>
</dbReference>